<keyword evidence="3" id="KW-1185">Reference proteome</keyword>
<name>A0A8T2TVT4_CERRI</name>
<reference evidence="2" key="1">
    <citation type="submission" date="2021-08" db="EMBL/GenBank/DDBJ databases">
        <title>WGS assembly of Ceratopteris richardii.</title>
        <authorList>
            <person name="Marchant D.B."/>
            <person name="Chen G."/>
            <person name="Jenkins J."/>
            <person name="Shu S."/>
            <person name="Leebens-Mack J."/>
            <person name="Grimwood J."/>
            <person name="Schmutz J."/>
            <person name="Soltis P."/>
            <person name="Soltis D."/>
            <person name="Chen Z.-H."/>
        </authorList>
    </citation>
    <scope>NUCLEOTIDE SEQUENCE</scope>
    <source>
        <strain evidence="2">Whitten #5841</strain>
        <tissue evidence="2">Leaf</tissue>
    </source>
</reference>
<dbReference type="OMA" id="RCEANYK"/>
<proteinExistence type="predicted"/>
<comment type="caution">
    <text evidence="2">The sequence shown here is derived from an EMBL/GenBank/DDBJ whole genome shotgun (WGS) entry which is preliminary data.</text>
</comment>
<dbReference type="EMBL" id="CM035415">
    <property type="protein sequence ID" value="KAH7427811.1"/>
    <property type="molecule type" value="Genomic_DNA"/>
</dbReference>
<dbReference type="GO" id="GO:0009959">
    <property type="term" value="P:negative gravitropism"/>
    <property type="evidence" value="ECO:0007669"/>
    <property type="project" value="InterPro"/>
</dbReference>
<feature type="coiled-coil region" evidence="1">
    <location>
        <begin position="127"/>
        <end position="203"/>
    </location>
</feature>
<keyword evidence="1" id="KW-0175">Coiled coil</keyword>
<dbReference type="PANTHER" id="PTHR31161">
    <property type="entry name" value="PROTEIN GRAVITROPIC IN THE LIGHT 1"/>
    <property type="match status" value="1"/>
</dbReference>
<dbReference type="OrthoDB" id="10255522at2759"/>
<protein>
    <submittedName>
        <fullName evidence="2">Uncharacterized protein</fullName>
    </submittedName>
</protein>
<dbReference type="SUPFAM" id="SSF58104">
    <property type="entry name" value="Methyl-accepting chemotaxis protein (MCP) signaling domain"/>
    <property type="match status" value="1"/>
</dbReference>
<evidence type="ECO:0000313" key="3">
    <source>
        <dbReference type="Proteomes" id="UP000825935"/>
    </source>
</evidence>
<sequence length="462" mass="53319">MANSSHDRGSLRSEAAQSADECISLRKESENLRIELEKSMDKCESLQRAAIQSVDECISLRREVANLRRQLAESVDECGSQRREAAKSAEECISLRREWENWCRELAQSLEECESLRRAAIESVDECVSVRREVENLRRELAESVNECGSQRREAAESANQCISLRRELENLRRESAQSSEECESLRREAARFIDECISLRREVVDQRRRVQTGTEEPTLALLQSCTSDVEIAIRQCADEMIALQESAGSVTCNLHDVMRKVRGQKEHGESRRLLYDKIAWQTVLCECMFRAFEDPSFILKHTALFKELVTKKKGRFRYYMSVKDMDPHDLYCQDKSFFEFVHHRKELLKSLLAKHLTVRAYFAVDLDILDEIPSTFLGLGHRVWRLHKLAFAFEPLHAEIFQVEKDSMFMGDYMLEPDDICRQQSQPARARRTVALMLLPGFTLGNSIIKAKVCCMESLIS</sequence>
<dbReference type="GO" id="GO:0009639">
    <property type="term" value="P:response to red or far red light"/>
    <property type="evidence" value="ECO:0007669"/>
    <property type="project" value="InterPro"/>
</dbReference>
<accession>A0A8T2TVT4</accession>
<dbReference type="AlphaFoldDB" id="A0A8T2TVT4"/>
<gene>
    <name evidence="2" type="ORF">KP509_10G061300</name>
</gene>
<feature type="coiled-coil region" evidence="1">
    <location>
        <begin position="22"/>
        <end position="77"/>
    </location>
</feature>
<evidence type="ECO:0000313" key="2">
    <source>
        <dbReference type="EMBL" id="KAH7427811.1"/>
    </source>
</evidence>
<evidence type="ECO:0000256" key="1">
    <source>
        <dbReference type="SAM" id="Coils"/>
    </source>
</evidence>
<dbReference type="Proteomes" id="UP000825935">
    <property type="component" value="Chromosome 10"/>
</dbReference>
<dbReference type="InterPro" id="IPR040225">
    <property type="entry name" value="GIL1-like"/>
</dbReference>
<organism evidence="2 3">
    <name type="scientific">Ceratopteris richardii</name>
    <name type="common">Triangle waterfern</name>
    <dbReference type="NCBI Taxonomy" id="49495"/>
    <lineage>
        <taxon>Eukaryota</taxon>
        <taxon>Viridiplantae</taxon>
        <taxon>Streptophyta</taxon>
        <taxon>Embryophyta</taxon>
        <taxon>Tracheophyta</taxon>
        <taxon>Polypodiopsida</taxon>
        <taxon>Polypodiidae</taxon>
        <taxon>Polypodiales</taxon>
        <taxon>Pteridineae</taxon>
        <taxon>Pteridaceae</taxon>
        <taxon>Parkerioideae</taxon>
        <taxon>Ceratopteris</taxon>
    </lineage>
</organism>